<organism evidence="2 3">
    <name type="scientific">Caenorhabditis auriculariae</name>
    <dbReference type="NCBI Taxonomy" id="2777116"/>
    <lineage>
        <taxon>Eukaryota</taxon>
        <taxon>Metazoa</taxon>
        <taxon>Ecdysozoa</taxon>
        <taxon>Nematoda</taxon>
        <taxon>Chromadorea</taxon>
        <taxon>Rhabditida</taxon>
        <taxon>Rhabditina</taxon>
        <taxon>Rhabditomorpha</taxon>
        <taxon>Rhabditoidea</taxon>
        <taxon>Rhabditidae</taxon>
        <taxon>Peloderinae</taxon>
        <taxon>Caenorhabditis</taxon>
    </lineage>
</organism>
<sequence length="142" mass="16093">MLQNEGVQPDERTFLCSFTKVRMYGTTSPHGSPVSSQSYILYDVKSTDTLQGVALKHNCTVSSIARANKLWSPDALFLKETIRIPVYDDRTLNATNTRHLTKFVKNDSRVKNDDTIGDILKRIDRDIETSSRSIERIGEKIT</sequence>
<feature type="domain" description="LysM" evidence="1">
    <location>
        <begin position="40"/>
        <end position="84"/>
    </location>
</feature>
<gene>
    <name evidence="2" type="ORF">CAUJ_LOCUS15660</name>
</gene>
<dbReference type="PROSITE" id="PS51782">
    <property type="entry name" value="LYSM"/>
    <property type="match status" value="1"/>
</dbReference>
<dbReference type="InterPro" id="IPR036779">
    <property type="entry name" value="LysM_dom_sf"/>
</dbReference>
<evidence type="ECO:0000259" key="1">
    <source>
        <dbReference type="PROSITE" id="PS51782"/>
    </source>
</evidence>
<dbReference type="Pfam" id="PF01476">
    <property type="entry name" value="LysM"/>
    <property type="match status" value="1"/>
</dbReference>
<protein>
    <recommendedName>
        <fullName evidence="1">LysM domain-containing protein</fullName>
    </recommendedName>
</protein>
<dbReference type="Gene3D" id="3.10.350.10">
    <property type="entry name" value="LysM domain"/>
    <property type="match status" value="1"/>
</dbReference>
<dbReference type="PANTHER" id="PTHR20932">
    <property type="entry name" value="LYSM AND PUTATIVE PEPTIDOGLYCAN-BINDING DOMAIN-CONTAINING PROTEIN"/>
    <property type="match status" value="1"/>
</dbReference>
<reference evidence="2" key="1">
    <citation type="submission" date="2020-10" db="EMBL/GenBank/DDBJ databases">
        <authorList>
            <person name="Kikuchi T."/>
        </authorList>
    </citation>
    <scope>NUCLEOTIDE SEQUENCE</scope>
    <source>
        <strain evidence="2">NKZ352</strain>
    </source>
</reference>
<accession>A0A8S1HYI4</accession>
<dbReference type="InterPro" id="IPR045030">
    <property type="entry name" value="LYSM1-4"/>
</dbReference>
<evidence type="ECO:0000313" key="2">
    <source>
        <dbReference type="EMBL" id="CAD6199761.1"/>
    </source>
</evidence>
<dbReference type="EMBL" id="CAJGYM010000201">
    <property type="protein sequence ID" value="CAD6199761.1"/>
    <property type="molecule type" value="Genomic_DNA"/>
</dbReference>
<dbReference type="SUPFAM" id="SSF54106">
    <property type="entry name" value="LysM domain"/>
    <property type="match status" value="1"/>
</dbReference>
<proteinExistence type="predicted"/>
<keyword evidence="3" id="KW-1185">Reference proteome</keyword>
<dbReference type="SMART" id="SM00257">
    <property type="entry name" value="LysM"/>
    <property type="match status" value="1"/>
</dbReference>
<evidence type="ECO:0000313" key="3">
    <source>
        <dbReference type="Proteomes" id="UP000835052"/>
    </source>
</evidence>
<dbReference type="CDD" id="cd00118">
    <property type="entry name" value="LysM"/>
    <property type="match status" value="1"/>
</dbReference>
<dbReference type="OrthoDB" id="2107166at2759"/>
<name>A0A8S1HYI4_9PELO</name>
<dbReference type="PANTHER" id="PTHR20932:SF8">
    <property type="entry name" value="LD22649P"/>
    <property type="match status" value="1"/>
</dbReference>
<dbReference type="Proteomes" id="UP000835052">
    <property type="component" value="Unassembled WGS sequence"/>
</dbReference>
<dbReference type="AlphaFoldDB" id="A0A8S1HYI4"/>
<dbReference type="InterPro" id="IPR018392">
    <property type="entry name" value="LysM"/>
</dbReference>
<comment type="caution">
    <text evidence="2">The sequence shown here is derived from an EMBL/GenBank/DDBJ whole genome shotgun (WGS) entry which is preliminary data.</text>
</comment>